<dbReference type="GeneID" id="39474370"/>
<proteinExistence type="predicted"/>
<sequence>MTSITTTPELSAWLRKTVDFLNGIGIVTRQVESIEGFLPCVRIVKGELEFTSQCEVSDILHEAGHIATVPAQFRSYLDGDVSPAQRKMLQEISDAGLDPDEPLYRAVIQCSDPEATAWGWAAAEHIGIPLEIRILDHHFSDAGADQRMGLELGYHFGIHGLSHAGFCVTSRSMAKHTGRPLYPNLAFWTQPVIQPQNGSVRWPMQA</sequence>
<evidence type="ECO:0000313" key="1">
    <source>
        <dbReference type="EMBL" id="AXH59756.1"/>
    </source>
</evidence>
<geneLocation type="plasmid" evidence="2">
    <name>pmppla107</name>
</geneLocation>
<name>A0AAD0PVY4_PSEAV</name>
<organism evidence="1 2">
    <name type="scientific">Pseudomonas amygdali pv. lachrymans str. M301315</name>
    <dbReference type="NCBI Taxonomy" id="629260"/>
    <lineage>
        <taxon>Bacteria</taxon>
        <taxon>Pseudomonadati</taxon>
        <taxon>Pseudomonadota</taxon>
        <taxon>Gammaproteobacteria</taxon>
        <taxon>Pseudomonadales</taxon>
        <taxon>Pseudomonadaceae</taxon>
        <taxon>Pseudomonas</taxon>
        <taxon>Pseudomonas amygdali</taxon>
    </lineage>
</organism>
<reference evidence="1 2" key="1">
    <citation type="journal article" date="2011" name="PLoS Pathog.">
        <title>Dynamic evolution of pathogenicity revealed by sequencing and comparative genomics of 19 Pseudomonas syringae isolates.</title>
        <authorList>
            <person name="Baltrus D.A."/>
            <person name="Nishimura M.T."/>
            <person name="Romanchuk A."/>
            <person name="Chang J.H."/>
            <person name="Mukhtar M.S."/>
            <person name="Cherkis K."/>
            <person name="Roach J."/>
            <person name="Grant S.R."/>
            <person name="Jones C.D."/>
            <person name="Dangl J.L."/>
        </authorList>
    </citation>
    <scope>NUCLEOTIDE SEQUENCE [LARGE SCALE GENOMIC DNA]</scope>
    <source>
        <strain evidence="1 2">M301315</strain>
    </source>
</reference>
<gene>
    <name evidence="1" type="ORF">PLA107_031530</name>
</gene>
<protein>
    <submittedName>
        <fullName evidence="1">Uncharacterized protein</fullName>
    </submittedName>
</protein>
<dbReference type="Proteomes" id="UP000006426">
    <property type="component" value="Plasmid pmppla107"/>
</dbReference>
<keyword evidence="1" id="KW-0614">Plasmid</keyword>
<evidence type="ECO:0000313" key="2">
    <source>
        <dbReference type="Proteomes" id="UP000006426"/>
    </source>
</evidence>
<dbReference type="AlphaFoldDB" id="A0AAD0PVY4"/>
<dbReference type="EMBL" id="CP031226">
    <property type="protein sequence ID" value="AXH59756.1"/>
    <property type="molecule type" value="Genomic_DNA"/>
</dbReference>
<dbReference type="RefSeq" id="WP_005741977.1">
    <property type="nucleotide sequence ID" value="NZ_CP031226.1"/>
</dbReference>
<accession>A0AAD0PVY4</accession>